<protein>
    <submittedName>
        <fullName evidence="1">Uncharacterized protein</fullName>
    </submittedName>
</protein>
<evidence type="ECO:0000313" key="2">
    <source>
        <dbReference type="Proteomes" id="UP000828941"/>
    </source>
</evidence>
<evidence type="ECO:0000313" key="1">
    <source>
        <dbReference type="EMBL" id="KAI4334160.1"/>
    </source>
</evidence>
<name>A0ACB9NHG4_BAUVA</name>
<dbReference type="EMBL" id="CM039432">
    <property type="protein sequence ID" value="KAI4334160.1"/>
    <property type="molecule type" value="Genomic_DNA"/>
</dbReference>
<sequence length="297" mass="33959">MDRLIRRLRCQLLAWLHRSRPGPVYFVRRLSYKHVKRATDDFQRIIYSNSQVAAYMAKFEDGGLSLVKEVKAFDQGSDIFYSEVQCLGRLHHRHILALKGYSVGHKRLLIFDNIENGSLKEHLNDPLKTPLDWRTRLQIAIGVVAALEYLFLFSEPPICHVSISSSNIMLDENLTAKLSDFGLLNSGGSSVMMPYSKDCKGQKSCDIIFQLGVLILELITGQSSEMEGSDLIQWIQESRFYSSIHNMIDPDLGNDYDSKELKNLLAIAKLCIKSRDKPAFTMPQLFRYLQKKVDIPQ</sequence>
<reference evidence="1 2" key="1">
    <citation type="journal article" date="2022" name="DNA Res.">
        <title>Chromosomal-level genome assembly of the orchid tree Bauhinia variegata (Leguminosae; Cercidoideae) supports the allotetraploid origin hypothesis of Bauhinia.</title>
        <authorList>
            <person name="Zhong Y."/>
            <person name="Chen Y."/>
            <person name="Zheng D."/>
            <person name="Pang J."/>
            <person name="Liu Y."/>
            <person name="Luo S."/>
            <person name="Meng S."/>
            <person name="Qian L."/>
            <person name="Wei D."/>
            <person name="Dai S."/>
            <person name="Zhou R."/>
        </authorList>
    </citation>
    <scope>NUCLEOTIDE SEQUENCE [LARGE SCALE GENOMIC DNA]</scope>
    <source>
        <strain evidence="1">BV-YZ2020</strain>
    </source>
</reference>
<dbReference type="Proteomes" id="UP000828941">
    <property type="component" value="Chromosome 7"/>
</dbReference>
<gene>
    <name evidence="1" type="ORF">L6164_018884</name>
</gene>
<comment type="caution">
    <text evidence="1">The sequence shown here is derived from an EMBL/GenBank/DDBJ whole genome shotgun (WGS) entry which is preliminary data.</text>
</comment>
<organism evidence="1 2">
    <name type="scientific">Bauhinia variegata</name>
    <name type="common">Purple orchid tree</name>
    <name type="synonym">Phanera variegata</name>
    <dbReference type="NCBI Taxonomy" id="167791"/>
    <lineage>
        <taxon>Eukaryota</taxon>
        <taxon>Viridiplantae</taxon>
        <taxon>Streptophyta</taxon>
        <taxon>Embryophyta</taxon>
        <taxon>Tracheophyta</taxon>
        <taxon>Spermatophyta</taxon>
        <taxon>Magnoliopsida</taxon>
        <taxon>eudicotyledons</taxon>
        <taxon>Gunneridae</taxon>
        <taxon>Pentapetalae</taxon>
        <taxon>rosids</taxon>
        <taxon>fabids</taxon>
        <taxon>Fabales</taxon>
        <taxon>Fabaceae</taxon>
        <taxon>Cercidoideae</taxon>
        <taxon>Cercideae</taxon>
        <taxon>Bauhiniinae</taxon>
        <taxon>Bauhinia</taxon>
    </lineage>
</organism>
<keyword evidence="2" id="KW-1185">Reference proteome</keyword>
<proteinExistence type="predicted"/>
<accession>A0ACB9NHG4</accession>